<dbReference type="Gene3D" id="1.25.40.10">
    <property type="entry name" value="Tetratricopeptide repeat domain"/>
    <property type="match status" value="4"/>
</dbReference>
<dbReference type="GO" id="GO:0000974">
    <property type="term" value="C:Prp19 complex"/>
    <property type="evidence" value="ECO:0007669"/>
    <property type="project" value="TreeGrafter"/>
</dbReference>
<evidence type="ECO:0000256" key="5">
    <source>
        <dbReference type="ARBA" id="ARBA00022737"/>
    </source>
</evidence>
<dbReference type="GO" id="GO:0071007">
    <property type="term" value="C:U2-type catalytic step 2 spliceosome"/>
    <property type="evidence" value="ECO:0007669"/>
    <property type="project" value="TreeGrafter"/>
</dbReference>
<proteinExistence type="inferred from homology"/>
<dbReference type="EMBL" id="JALLKP010000001">
    <property type="protein sequence ID" value="KAK2197019.1"/>
    <property type="molecule type" value="Genomic_DNA"/>
</dbReference>
<dbReference type="GO" id="GO:0000245">
    <property type="term" value="P:spliceosomal complex assembly"/>
    <property type="evidence" value="ECO:0007669"/>
    <property type="project" value="TreeGrafter"/>
</dbReference>
<dbReference type="InterPro" id="IPR003107">
    <property type="entry name" value="HAT"/>
</dbReference>
<evidence type="ECO:0000259" key="8">
    <source>
        <dbReference type="Pfam" id="PF23233"/>
    </source>
</evidence>
<evidence type="ECO:0000256" key="4">
    <source>
        <dbReference type="ARBA" id="ARBA00022728"/>
    </source>
</evidence>
<keyword evidence="5" id="KW-0677">Repeat</keyword>
<dbReference type="InterPro" id="IPR045075">
    <property type="entry name" value="Syf1-like"/>
</dbReference>
<evidence type="ECO:0000256" key="1">
    <source>
        <dbReference type="ARBA" id="ARBA00004123"/>
    </source>
</evidence>
<keyword evidence="3" id="KW-0507">mRNA processing</keyword>
<dbReference type="SMART" id="SM00386">
    <property type="entry name" value="HAT"/>
    <property type="match status" value="13"/>
</dbReference>
<sequence length="685" mass="79929">MSKANALEVKNKLPAAVQITAEQILRDAAEYQTKDVRAKNRILQDNDELTYYKAQRRKEFEDAIRRQRHHIGNWIKYALWEANQCDFKRSRSVFERALQVDGTNSTIWLRYIETELKGKNVNAARNLFDRVTGLLPRVDQFWFKYAHFEQLLGNYAGARAVYERWMQWNPEDKGWMLYAKFEQQCGELERAAAIFERYLEKRPSTKAFLKFAKFQEQCKNIPCARAAYLKAIQVLPPQSLDVNFFQKYAQFEERCHNYTGAQHIYQEGIKTVSINEREVLFSALVSLQKRHCNREVIDGVILQKRRDEYEQLLNEAGPSASLDVWNDYIAMEQSLVQLLNVTQKDFSANPPSIHNLLAVGDDKQKQIQQAQHVASLYERAISNLPTIDNRALWRRYSYLWYSYAAFCEIQLADINRAIQVLQLAVETLPNDFCKPWILLAEALLRNEDLGGMRKTLGLAIAKCKRPKIFTTYAQLELQLGNVERARHVHAKYIETCPSSPESWLAFINLELFLGERDRTRALCEAAIAMDYLESPENVWNRYIEIEEQWQQYPMVRNIYERLLLKSNHIKVYKAYSEFEFKTSSPEDGRAIVQRGLDLYKAESLHVERAQLILHLVEMERQYGDAESLEKARSRRAKRVLKRSKLANGQTVENIVHVFPDDEQGTSKMLQAALRWKQAQAARSQA</sequence>
<evidence type="ECO:0000313" key="9">
    <source>
        <dbReference type="EMBL" id="KAK2197019.1"/>
    </source>
</evidence>
<dbReference type="GeneID" id="94334311"/>
<dbReference type="RefSeq" id="XP_067803861.1">
    <property type="nucleotide sequence ID" value="XM_067945070.1"/>
</dbReference>
<keyword evidence="7" id="KW-0539">Nucleus</keyword>
<dbReference type="PANTHER" id="PTHR11246:SF3">
    <property type="entry name" value="CROOKED NECK-LIKE PROTEIN 1"/>
    <property type="match status" value="1"/>
</dbReference>
<dbReference type="AlphaFoldDB" id="A0AAD9UPL6"/>
<reference evidence="9" key="1">
    <citation type="journal article" date="2023" name="Nat. Microbiol.">
        <title>Babesia duncani multi-omics identifies virulence factors and drug targets.</title>
        <authorList>
            <person name="Singh P."/>
            <person name="Lonardi S."/>
            <person name="Liang Q."/>
            <person name="Vydyam P."/>
            <person name="Khabirova E."/>
            <person name="Fang T."/>
            <person name="Gihaz S."/>
            <person name="Thekkiniath J."/>
            <person name="Munshi M."/>
            <person name="Abel S."/>
            <person name="Ciampossin L."/>
            <person name="Batugedara G."/>
            <person name="Gupta M."/>
            <person name="Lu X.M."/>
            <person name="Lenz T."/>
            <person name="Chakravarty S."/>
            <person name="Cornillot E."/>
            <person name="Hu Y."/>
            <person name="Ma W."/>
            <person name="Gonzalez L.M."/>
            <person name="Sanchez S."/>
            <person name="Estrada K."/>
            <person name="Sanchez-Flores A."/>
            <person name="Montero E."/>
            <person name="Harb O.S."/>
            <person name="Le Roch K.G."/>
            <person name="Mamoun C.B."/>
        </authorList>
    </citation>
    <scope>NUCLEOTIDE SEQUENCE</scope>
    <source>
        <strain evidence="9">WA1</strain>
    </source>
</reference>
<keyword evidence="6" id="KW-0508">mRNA splicing</keyword>
<evidence type="ECO:0000256" key="6">
    <source>
        <dbReference type="ARBA" id="ARBA00023187"/>
    </source>
</evidence>
<evidence type="ECO:0000313" key="10">
    <source>
        <dbReference type="Proteomes" id="UP001214638"/>
    </source>
</evidence>
<evidence type="ECO:0000256" key="2">
    <source>
        <dbReference type="ARBA" id="ARBA00008644"/>
    </source>
</evidence>
<protein>
    <submittedName>
        <fullName evidence="9">Bifunctional Tetratricopeptide-like helical domain superfamily/Pre-mRNA-splicing factor Syf1-like/HAT (Half-A-TPR) repeat</fullName>
    </submittedName>
</protein>
<keyword evidence="4" id="KW-0747">Spliceosome</keyword>
<feature type="domain" description="Pre-mRNA-splicing factor Syf1-like N-terminal HAT-repeats" evidence="8">
    <location>
        <begin position="59"/>
        <end position="203"/>
    </location>
</feature>
<comment type="subcellular location">
    <subcellularLocation>
        <location evidence="1">Nucleus</location>
    </subcellularLocation>
</comment>
<dbReference type="KEGG" id="bdw:94334311"/>
<dbReference type="PANTHER" id="PTHR11246">
    <property type="entry name" value="PRE-MRNA SPLICING FACTOR"/>
    <property type="match status" value="1"/>
</dbReference>
<dbReference type="Proteomes" id="UP001214638">
    <property type="component" value="Unassembled WGS sequence"/>
</dbReference>
<dbReference type="Pfam" id="PF23233">
    <property type="entry name" value="HAT_Syf1_CNRKL1_N"/>
    <property type="match status" value="1"/>
</dbReference>
<dbReference type="InterPro" id="IPR055433">
    <property type="entry name" value="HAT_Syf1-like_N"/>
</dbReference>
<dbReference type="GO" id="GO:0071011">
    <property type="term" value="C:precatalytic spliceosome"/>
    <property type="evidence" value="ECO:0007669"/>
    <property type="project" value="TreeGrafter"/>
</dbReference>
<accession>A0AAD9UPL6</accession>
<dbReference type="GO" id="GO:0071014">
    <property type="term" value="C:post-mRNA release spliceosomal complex"/>
    <property type="evidence" value="ECO:0007669"/>
    <property type="project" value="TreeGrafter"/>
</dbReference>
<dbReference type="SUPFAM" id="SSF48452">
    <property type="entry name" value="TPR-like"/>
    <property type="match status" value="4"/>
</dbReference>
<gene>
    <name evidence="9" type="ORF">BdWA1_000013</name>
</gene>
<comment type="caution">
    <text evidence="9">The sequence shown here is derived from an EMBL/GenBank/DDBJ whole genome shotgun (WGS) entry which is preliminary data.</text>
</comment>
<dbReference type="InterPro" id="IPR011990">
    <property type="entry name" value="TPR-like_helical_dom_sf"/>
</dbReference>
<comment type="similarity">
    <text evidence="2">Belongs to the crooked-neck family.</text>
</comment>
<name>A0AAD9UPL6_9APIC</name>
<dbReference type="Pfam" id="PF23240">
    <property type="entry name" value="HAT_PRP39_N"/>
    <property type="match status" value="2"/>
</dbReference>
<evidence type="ECO:0000256" key="7">
    <source>
        <dbReference type="ARBA" id="ARBA00023242"/>
    </source>
</evidence>
<organism evidence="9 10">
    <name type="scientific">Babesia duncani</name>
    <dbReference type="NCBI Taxonomy" id="323732"/>
    <lineage>
        <taxon>Eukaryota</taxon>
        <taxon>Sar</taxon>
        <taxon>Alveolata</taxon>
        <taxon>Apicomplexa</taxon>
        <taxon>Aconoidasida</taxon>
        <taxon>Piroplasmida</taxon>
        <taxon>Babesiidae</taxon>
        <taxon>Babesia</taxon>
    </lineage>
</organism>
<evidence type="ECO:0000256" key="3">
    <source>
        <dbReference type="ARBA" id="ARBA00022664"/>
    </source>
</evidence>
<keyword evidence="10" id="KW-1185">Reference proteome</keyword>